<dbReference type="HOGENOM" id="CLU_030880_2_0_1"/>
<dbReference type="Gene3D" id="3.40.50.1000">
    <property type="entry name" value="HAD superfamily/HAD-like"/>
    <property type="match status" value="2"/>
</dbReference>
<dbReference type="PANTHER" id="PTHR14269:SF4">
    <property type="entry name" value="CAT EYE SYNDROME CRITICAL REGION PROTEIN 5"/>
    <property type="match status" value="1"/>
</dbReference>
<dbReference type="Proteomes" id="UP000053424">
    <property type="component" value="Unassembled WGS sequence"/>
</dbReference>
<dbReference type="STRING" id="686832.A0A0C3CMT2"/>
<accession>A0A0C3CMT2</accession>
<dbReference type="SUPFAM" id="SSF56784">
    <property type="entry name" value="HAD-like"/>
    <property type="match status" value="1"/>
</dbReference>
<protein>
    <submittedName>
        <fullName evidence="1">Uncharacterized protein</fullName>
    </submittedName>
</protein>
<sequence>MLTNGGGIEEHERAERLSQQLGFPIHPSQYCQAHTVLKKFAHGYRDKPVLVLGGKRDVIRKVANGYGYKRACTTLDVLAWNPSVWPFHTLSEREEASTQKIDFSNTPISAIFVYHDPRNWALDIQVPCDVIQSAGIIGGPYIPLEKQREPVEVIFCNPDLLWRSDFDRPRLGQGAFKVAVQAVLKAMTGAEYPHTQFGKPTKETYEYATEMLKGRINEMYGESDVFPHVSALVSGLSLPIFTLDIAGANGAHWSSVLVKTGVYDPSQGHPSHPPSHCADDVEEAVKWALEQHLEGRLRSV</sequence>
<organism evidence="1 2">
    <name type="scientific">Hebeloma cylindrosporum</name>
    <dbReference type="NCBI Taxonomy" id="76867"/>
    <lineage>
        <taxon>Eukaryota</taxon>
        <taxon>Fungi</taxon>
        <taxon>Dikarya</taxon>
        <taxon>Basidiomycota</taxon>
        <taxon>Agaricomycotina</taxon>
        <taxon>Agaricomycetes</taxon>
        <taxon>Agaricomycetidae</taxon>
        <taxon>Agaricales</taxon>
        <taxon>Agaricineae</taxon>
        <taxon>Hymenogastraceae</taxon>
        <taxon>Hebeloma</taxon>
    </lineage>
</organism>
<dbReference type="NCBIfam" id="TIGR01456">
    <property type="entry name" value="CECR5"/>
    <property type="match status" value="1"/>
</dbReference>
<evidence type="ECO:0000313" key="2">
    <source>
        <dbReference type="Proteomes" id="UP000053424"/>
    </source>
</evidence>
<reference evidence="1 2" key="1">
    <citation type="submission" date="2014-04" db="EMBL/GenBank/DDBJ databases">
        <authorList>
            <consortium name="DOE Joint Genome Institute"/>
            <person name="Kuo A."/>
            <person name="Gay G."/>
            <person name="Dore J."/>
            <person name="Kohler A."/>
            <person name="Nagy L.G."/>
            <person name="Floudas D."/>
            <person name="Copeland A."/>
            <person name="Barry K.W."/>
            <person name="Cichocki N."/>
            <person name="Veneault-Fourrey C."/>
            <person name="LaButti K."/>
            <person name="Lindquist E.A."/>
            <person name="Lipzen A."/>
            <person name="Lundell T."/>
            <person name="Morin E."/>
            <person name="Murat C."/>
            <person name="Sun H."/>
            <person name="Tunlid A."/>
            <person name="Henrissat B."/>
            <person name="Grigoriev I.V."/>
            <person name="Hibbett D.S."/>
            <person name="Martin F."/>
            <person name="Nordberg H.P."/>
            <person name="Cantor M.N."/>
            <person name="Hua S.X."/>
        </authorList>
    </citation>
    <scope>NUCLEOTIDE SEQUENCE [LARGE SCALE GENOMIC DNA]</scope>
    <source>
        <strain evidence="2">h7</strain>
    </source>
</reference>
<proteinExistence type="predicted"/>
<dbReference type="InterPro" id="IPR036412">
    <property type="entry name" value="HAD-like_sf"/>
</dbReference>
<dbReference type="OrthoDB" id="10251048at2759"/>
<name>A0A0C3CMT2_HEBCY</name>
<dbReference type="GO" id="GO:0046474">
    <property type="term" value="P:glycerophospholipid biosynthetic process"/>
    <property type="evidence" value="ECO:0007669"/>
    <property type="project" value="TreeGrafter"/>
</dbReference>
<dbReference type="InterPro" id="IPR006357">
    <property type="entry name" value="HAD-SF_hydro_IIA"/>
</dbReference>
<evidence type="ECO:0000313" key="1">
    <source>
        <dbReference type="EMBL" id="KIM45076.1"/>
    </source>
</evidence>
<dbReference type="EMBL" id="KN831772">
    <property type="protein sequence ID" value="KIM45076.1"/>
    <property type="molecule type" value="Genomic_DNA"/>
</dbReference>
<dbReference type="GO" id="GO:0005739">
    <property type="term" value="C:mitochondrion"/>
    <property type="evidence" value="ECO:0007669"/>
    <property type="project" value="TreeGrafter"/>
</dbReference>
<dbReference type="InterPro" id="IPR050324">
    <property type="entry name" value="CDP-alcohol_PTase-I"/>
</dbReference>
<dbReference type="PANTHER" id="PTHR14269">
    <property type="entry name" value="CDP-DIACYLGLYCEROL--GLYCEROL-3-PHOSPHATE 3-PHOSPHATIDYLTRANSFERASE-RELATED"/>
    <property type="match status" value="1"/>
</dbReference>
<dbReference type="AlphaFoldDB" id="A0A0C3CMT2"/>
<reference evidence="2" key="2">
    <citation type="submission" date="2015-01" db="EMBL/GenBank/DDBJ databases">
        <title>Evolutionary Origins and Diversification of the Mycorrhizal Mutualists.</title>
        <authorList>
            <consortium name="DOE Joint Genome Institute"/>
            <consortium name="Mycorrhizal Genomics Consortium"/>
            <person name="Kohler A."/>
            <person name="Kuo A."/>
            <person name="Nagy L.G."/>
            <person name="Floudas D."/>
            <person name="Copeland A."/>
            <person name="Barry K.W."/>
            <person name="Cichocki N."/>
            <person name="Veneault-Fourrey C."/>
            <person name="LaButti K."/>
            <person name="Lindquist E.A."/>
            <person name="Lipzen A."/>
            <person name="Lundell T."/>
            <person name="Morin E."/>
            <person name="Murat C."/>
            <person name="Riley R."/>
            <person name="Ohm R."/>
            <person name="Sun H."/>
            <person name="Tunlid A."/>
            <person name="Henrissat B."/>
            <person name="Grigoriev I.V."/>
            <person name="Hibbett D.S."/>
            <person name="Martin F."/>
        </authorList>
    </citation>
    <scope>NUCLEOTIDE SEQUENCE [LARGE SCALE GENOMIC DNA]</scope>
    <source>
        <strain evidence="2">h7</strain>
    </source>
</reference>
<dbReference type="InterPro" id="IPR006353">
    <property type="entry name" value="HAD-SF_hydro_IIA_CECR5"/>
</dbReference>
<dbReference type="Pfam" id="PF13242">
    <property type="entry name" value="Hydrolase_like"/>
    <property type="match status" value="1"/>
</dbReference>
<keyword evidence="2" id="KW-1185">Reference proteome</keyword>
<dbReference type="InterPro" id="IPR023214">
    <property type="entry name" value="HAD_sf"/>
</dbReference>
<gene>
    <name evidence="1" type="ORF">M413DRAFT_441735</name>
</gene>
<dbReference type="Pfam" id="PF13344">
    <property type="entry name" value="Hydrolase_6"/>
    <property type="match status" value="1"/>
</dbReference>